<dbReference type="EMBL" id="WTXG01000052">
    <property type="protein sequence ID" value="KAI0296061.1"/>
    <property type="molecule type" value="Genomic_DNA"/>
</dbReference>
<dbReference type="Proteomes" id="UP001203297">
    <property type="component" value="Unassembled WGS sequence"/>
</dbReference>
<feature type="compositionally biased region" description="Polar residues" evidence="2">
    <location>
        <begin position="673"/>
        <end position="683"/>
    </location>
</feature>
<evidence type="ECO:0000313" key="3">
    <source>
        <dbReference type="EMBL" id="KAI0296061.1"/>
    </source>
</evidence>
<feature type="region of interest" description="Disordered" evidence="2">
    <location>
        <begin position="381"/>
        <end position="413"/>
    </location>
</feature>
<feature type="compositionally biased region" description="Low complexity" evidence="2">
    <location>
        <begin position="961"/>
        <end position="1004"/>
    </location>
</feature>
<evidence type="ECO:0000256" key="1">
    <source>
        <dbReference type="SAM" id="Coils"/>
    </source>
</evidence>
<organism evidence="3 4">
    <name type="scientific">Multifurca ochricompacta</name>
    <dbReference type="NCBI Taxonomy" id="376703"/>
    <lineage>
        <taxon>Eukaryota</taxon>
        <taxon>Fungi</taxon>
        <taxon>Dikarya</taxon>
        <taxon>Basidiomycota</taxon>
        <taxon>Agaricomycotina</taxon>
        <taxon>Agaricomycetes</taxon>
        <taxon>Russulales</taxon>
        <taxon>Russulaceae</taxon>
        <taxon>Multifurca</taxon>
    </lineage>
</organism>
<feature type="region of interest" description="Disordered" evidence="2">
    <location>
        <begin position="34"/>
        <end position="74"/>
    </location>
</feature>
<feature type="compositionally biased region" description="Polar residues" evidence="2">
    <location>
        <begin position="1005"/>
        <end position="1016"/>
    </location>
</feature>
<feature type="region of interest" description="Disordered" evidence="2">
    <location>
        <begin position="844"/>
        <end position="866"/>
    </location>
</feature>
<evidence type="ECO:0000313" key="4">
    <source>
        <dbReference type="Proteomes" id="UP001203297"/>
    </source>
</evidence>
<evidence type="ECO:0000256" key="2">
    <source>
        <dbReference type="SAM" id="MobiDB-lite"/>
    </source>
</evidence>
<dbReference type="AlphaFoldDB" id="A0AAD4M0T6"/>
<gene>
    <name evidence="3" type="ORF">B0F90DRAFT_1747672</name>
</gene>
<reference evidence="3" key="1">
    <citation type="journal article" date="2022" name="New Phytol.">
        <title>Evolutionary transition to the ectomycorrhizal habit in the genomes of a hyperdiverse lineage of mushroom-forming fungi.</title>
        <authorList>
            <person name="Looney B."/>
            <person name="Miyauchi S."/>
            <person name="Morin E."/>
            <person name="Drula E."/>
            <person name="Courty P.E."/>
            <person name="Kohler A."/>
            <person name="Kuo A."/>
            <person name="LaButti K."/>
            <person name="Pangilinan J."/>
            <person name="Lipzen A."/>
            <person name="Riley R."/>
            <person name="Andreopoulos W."/>
            <person name="He G."/>
            <person name="Johnson J."/>
            <person name="Nolan M."/>
            <person name="Tritt A."/>
            <person name="Barry K.W."/>
            <person name="Grigoriev I.V."/>
            <person name="Nagy L.G."/>
            <person name="Hibbett D."/>
            <person name="Henrissat B."/>
            <person name="Matheny P.B."/>
            <person name="Labbe J."/>
            <person name="Martin F.M."/>
        </authorList>
    </citation>
    <scope>NUCLEOTIDE SEQUENCE</scope>
    <source>
        <strain evidence="3">BPL690</strain>
    </source>
</reference>
<accession>A0AAD4M0T6</accession>
<feature type="region of interest" description="Disordered" evidence="2">
    <location>
        <begin position="91"/>
        <end position="120"/>
    </location>
</feature>
<feature type="coiled-coil region" evidence="1">
    <location>
        <begin position="467"/>
        <end position="501"/>
    </location>
</feature>
<feature type="compositionally biased region" description="Low complexity" evidence="2">
    <location>
        <begin position="853"/>
        <end position="866"/>
    </location>
</feature>
<feature type="compositionally biased region" description="Low complexity" evidence="2">
    <location>
        <begin position="696"/>
        <end position="713"/>
    </location>
</feature>
<protein>
    <submittedName>
        <fullName evidence="3">Uncharacterized protein</fullName>
    </submittedName>
</protein>
<feature type="region of interest" description="Disordered" evidence="2">
    <location>
        <begin position="898"/>
        <end position="1071"/>
    </location>
</feature>
<feature type="region of interest" description="Disordered" evidence="2">
    <location>
        <begin position="243"/>
        <end position="272"/>
    </location>
</feature>
<feature type="compositionally biased region" description="Acidic residues" evidence="2">
    <location>
        <begin position="645"/>
        <end position="656"/>
    </location>
</feature>
<feature type="compositionally biased region" description="Low complexity" evidence="2">
    <location>
        <begin position="249"/>
        <end position="265"/>
    </location>
</feature>
<feature type="coiled-coil region" evidence="1">
    <location>
        <begin position="544"/>
        <end position="603"/>
    </location>
</feature>
<comment type="caution">
    <text evidence="3">The sequence shown here is derived from an EMBL/GenBank/DDBJ whole genome shotgun (WGS) entry which is preliminary data.</text>
</comment>
<sequence>MTAIVDRIESATDRIREDDDDFLADKKRFESFRLGGGSVAPLSQTKRHSHSRSHSRNVSISISPSPPLSLASSSHDLSFSSSSSIVSLSQSASTPSVASKRNSHHRRRSSVSTRRESAEVMGVALPALSTSNSEDNMSLGDKDSIRRRALWVLEGKPTPDGFSPVEIPELSTPEIERRISELPSKPSFPPAIGSFIPGLSGLTNMRDSFSSRMSSSIKDQLHTLVEEEEEEEELNVPLFQPSASQCESPAGVVTSPATVTTSPSPARHRPAVLNLRPLSLSPDKLMSAANGELPTPAPTPTPSKPSGLKSLTLTTSPPLISSPPATDGVSLNATAANRRSVVVPPTHTSSSSPFFRRGSLTDSASSISWDPFEVPRKRSSISYKPSFHGLPTPELTPTTERRASTGSDSDWGRPPSLLSNEQHFLYQSHAALVARISELERTLCVRTQPRSVLLATSDNTSNGPEPTDEMLRLIADLKAERDELKRDIDGWRKRVTDLQEQTTVLMHRIDTERQEAWLAREQLGLLKIERQAAVRAAEESDAALGKLQAELAATNADFRAMKEEADQRDKEMANEFERVESELSKERRRREELEKALAELSLLNTPTPVVSACRVMSNDSMSSATDVESLDDHIVAGPELKVVQEVDEDEETDSDQENNLMGYEDEEEGDEGFTSQDGSSFSSLEDIPHPTVHLVPSVASSPSRTPSPASLPAHARHSSLSREWSFPAKGTPHAASPQHVPEEVDRFFGCLEDIGDSPPTSAAGPDTANPFTKGFFGAVEEAEDELPPFVLPADVGIEIESPPAQNSAPITSPGLGVVHEEDELEDTNAVEFVGEEDEGGITFTFKVPPASPSPASSQTPSPTTPQVSALLAREPIPYYEPASEDDDETAFSFPATFFVPRMSNSPPSPSAIPRATILKRFEGPAKEARFSPPRASPSPPTALAHVTPLSRRGSARPSFIPQPTTKTTFTPPTFIPQPTTRTGRITSSMSPNQSQSQPPRSPSSGAATVNTNTSASPRPLTALQSLASLMPPLSSPFSWSGMRVSLSSAENPSNSSDSNSKGERELKKGFVSKDRQLAKLRERMVAEEKVAVVDGHEQQIAPCKRCVDRVVSP</sequence>
<name>A0AAD4M0T6_9AGAM</name>
<feature type="compositionally biased region" description="Basic and acidic residues" evidence="2">
    <location>
        <begin position="919"/>
        <end position="929"/>
    </location>
</feature>
<proteinExistence type="predicted"/>
<feature type="compositionally biased region" description="Low complexity" evidence="2">
    <location>
        <begin position="340"/>
        <end position="353"/>
    </location>
</feature>
<feature type="compositionally biased region" description="Basic residues" evidence="2">
    <location>
        <begin position="45"/>
        <end position="55"/>
    </location>
</feature>
<feature type="region of interest" description="Disordered" evidence="2">
    <location>
        <begin position="638"/>
        <end position="773"/>
    </location>
</feature>
<feature type="compositionally biased region" description="Basic and acidic residues" evidence="2">
    <location>
        <begin position="1060"/>
        <end position="1071"/>
    </location>
</feature>
<feature type="compositionally biased region" description="Low complexity" evidence="2">
    <location>
        <begin position="304"/>
        <end position="326"/>
    </location>
</feature>
<feature type="compositionally biased region" description="Low complexity" evidence="2">
    <location>
        <begin position="1023"/>
        <end position="1059"/>
    </location>
</feature>
<feature type="region of interest" description="Disordered" evidence="2">
    <location>
        <begin position="285"/>
        <end position="367"/>
    </location>
</feature>
<feature type="compositionally biased region" description="Low complexity" evidence="2">
    <location>
        <begin position="56"/>
        <end position="74"/>
    </location>
</feature>
<keyword evidence="4" id="KW-1185">Reference proteome</keyword>
<keyword evidence="1" id="KW-0175">Coiled coil</keyword>